<feature type="domain" description="Enoyl reductase (ER)" evidence="1">
    <location>
        <begin position="11"/>
        <end position="324"/>
    </location>
</feature>
<dbReference type="PANTHER" id="PTHR43677:SF4">
    <property type="entry name" value="QUINONE OXIDOREDUCTASE-LIKE PROTEIN 2"/>
    <property type="match status" value="1"/>
</dbReference>
<evidence type="ECO:0000313" key="2">
    <source>
        <dbReference type="EMBL" id="OEV06220.1"/>
    </source>
</evidence>
<accession>A0A1E7KQL6</accession>
<protein>
    <recommendedName>
        <fullName evidence="1">Enoyl reductase (ER) domain-containing protein</fullName>
    </recommendedName>
</protein>
<name>A0A1E7KQL6_9ACTN</name>
<dbReference type="EMBL" id="LJGW01000654">
    <property type="protein sequence ID" value="OEV06220.1"/>
    <property type="molecule type" value="Genomic_DNA"/>
</dbReference>
<dbReference type="InterPro" id="IPR013149">
    <property type="entry name" value="ADH-like_C"/>
</dbReference>
<dbReference type="AlphaFoldDB" id="A0A1E7KQL6"/>
<dbReference type="InterPro" id="IPR036291">
    <property type="entry name" value="NAD(P)-bd_dom_sf"/>
</dbReference>
<dbReference type="Gene3D" id="3.40.50.720">
    <property type="entry name" value="NAD(P)-binding Rossmann-like Domain"/>
    <property type="match status" value="1"/>
</dbReference>
<dbReference type="Pfam" id="PF00107">
    <property type="entry name" value="ADH_zinc_N"/>
    <property type="match status" value="1"/>
</dbReference>
<dbReference type="GO" id="GO:0016491">
    <property type="term" value="F:oxidoreductase activity"/>
    <property type="evidence" value="ECO:0007669"/>
    <property type="project" value="InterPro"/>
</dbReference>
<dbReference type="SUPFAM" id="SSF50129">
    <property type="entry name" value="GroES-like"/>
    <property type="match status" value="1"/>
</dbReference>
<dbReference type="InterPro" id="IPR051397">
    <property type="entry name" value="Zn-ADH-like_protein"/>
</dbReference>
<dbReference type="Pfam" id="PF08240">
    <property type="entry name" value="ADH_N"/>
    <property type="match status" value="1"/>
</dbReference>
<proteinExistence type="predicted"/>
<dbReference type="InterPro" id="IPR013154">
    <property type="entry name" value="ADH-like_N"/>
</dbReference>
<evidence type="ECO:0000313" key="3">
    <source>
        <dbReference type="Proteomes" id="UP000176005"/>
    </source>
</evidence>
<dbReference type="PANTHER" id="PTHR43677">
    <property type="entry name" value="SHORT-CHAIN DEHYDROGENASE/REDUCTASE"/>
    <property type="match status" value="1"/>
</dbReference>
<keyword evidence="3" id="KW-1185">Reference proteome</keyword>
<dbReference type="InterPro" id="IPR020843">
    <property type="entry name" value="ER"/>
</dbReference>
<organism evidence="2 3">
    <name type="scientific">Streptomyces nanshensis</name>
    <dbReference type="NCBI Taxonomy" id="518642"/>
    <lineage>
        <taxon>Bacteria</taxon>
        <taxon>Bacillati</taxon>
        <taxon>Actinomycetota</taxon>
        <taxon>Actinomycetes</taxon>
        <taxon>Kitasatosporales</taxon>
        <taxon>Streptomycetaceae</taxon>
        <taxon>Streptomyces</taxon>
    </lineage>
</organism>
<dbReference type="Gene3D" id="3.90.180.10">
    <property type="entry name" value="Medium-chain alcohol dehydrogenases, catalytic domain"/>
    <property type="match status" value="1"/>
</dbReference>
<comment type="caution">
    <text evidence="2">The sequence shown here is derived from an EMBL/GenBank/DDBJ whole genome shotgun (WGS) entry which is preliminary data.</text>
</comment>
<evidence type="ECO:0000259" key="1">
    <source>
        <dbReference type="SMART" id="SM00829"/>
    </source>
</evidence>
<gene>
    <name evidence="2" type="ORF">AN218_30935</name>
</gene>
<sequence>MRLMRALVTGGPASSWTVAEVPAPAVAPDEVLVEVAAAGLNRADLLMREGSYVPSGADWNVPLERVGFEMAGRVRSAGARVTGFPPGRYVMAQTGGACAELVAVDHRLLLNVPASLAPASAAGLPSALLTEYDALTGAAEFRPGDRVLVTGGAGGVGHIGVRLARALGASTVVATSRSQAKTGFLREAGATHVVDTSATGIASALGPDAFDVCLDHLGGAVLADLLGAAAPGARIVQIGRLAGDRARLDLELLAARRLRLIGTTFRGRTAGELHALVAHLRQDLPHLLGTHGVTPAVDSLFDLAEAERAAERLTRPGLMGKVVLRIA</sequence>
<dbReference type="SMART" id="SM00829">
    <property type="entry name" value="PKS_ER"/>
    <property type="match status" value="1"/>
</dbReference>
<dbReference type="SUPFAM" id="SSF51735">
    <property type="entry name" value="NAD(P)-binding Rossmann-fold domains"/>
    <property type="match status" value="1"/>
</dbReference>
<reference evidence="2 3" key="1">
    <citation type="journal article" date="2016" name="Front. Microbiol.">
        <title>Comparative Genomics Analysis of Streptomyces Species Reveals Their Adaptation to the Marine Environment and Their Diversity at the Genomic Level.</title>
        <authorList>
            <person name="Tian X."/>
            <person name="Zhang Z."/>
            <person name="Yang T."/>
            <person name="Chen M."/>
            <person name="Li J."/>
            <person name="Chen F."/>
            <person name="Yang J."/>
            <person name="Li W."/>
            <person name="Zhang B."/>
            <person name="Zhang Z."/>
            <person name="Wu J."/>
            <person name="Zhang C."/>
            <person name="Long L."/>
            <person name="Xiao J."/>
        </authorList>
    </citation>
    <scope>NUCLEOTIDE SEQUENCE [LARGE SCALE GENOMIC DNA]</scope>
    <source>
        <strain evidence="2 3">SCSIO 10429</strain>
    </source>
</reference>
<dbReference type="Proteomes" id="UP000176005">
    <property type="component" value="Unassembled WGS sequence"/>
</dbReference>
<dbReference type="InterPro" id="IPR011032">
    <property type="entry name" value="GroES-like_sf"/>
</dbReference>